<comment type="caution">
    <text evidence="2">The sequence shown here is derived from an EMBL/GenBank/DDBJ whole genome shotgun (WGS) entry which is preliminary data.</text>
</comment>
<feature type="region of interest" description="Disordered" evidence="1">
    <location>
        <begin position="517"/>
        <end position="548"/>
    </location>
</feature>
<dbReference type="EMBL" id="JARJCW010000005">
    <property type="protein sequence ID" value="KAJ7224629.1"/>
    <property type="molecule type" value="Genomic_DNA"/>
</dbReference>
<feature type="compositionally biased region" description="Pro residues" evidence="1">
    <location>
        <begin position="642"/>
        <end position="653"/>
    </location>
</feature>
<accession>A0AAD6YNU3</accession>
<feature type="compositionally biased region" description="Low complexity" evidence="1">
    <location>
        <begin position="713"/>
        <end position="727"/>
    </location>
</feature>
<evidence type="ECO:0000256" key="1">
    <source>
        <dbReference type="SAM" id="MobiDB-lite"/>
    </source>
</evidence>
<keyword evidence="3" id="KW-1185">Reference proteome</keyword>
<feature type="region of interest" description="Disordered" evidence="1">
    <location>
        <begin position="710"/>
        <end position="736"/>
    </location>
</feature>
<reference evidence="2" key="1">
    <citation type="submission" date="2023-03" db="EMBL/GenBank/DDBJ databases">
        <title>Massive genome expansion in bonnet fungi (Mycena s.s.) driven by repeated elements and novel gene families across ecological guilds.</title>
        <authorList>
            <consortium name="Lawrence Berkeley National Laboratory"/>
            <person name="Harder C.B."/>
            <person name="Miyauchi S."/>
            <person name="Viragh M."/>
            <person name="Kuo A."/>
            <person name="Thoen E."/>
            <person name="Andreopoulos B."/>
            <person name="Lu D."/>
            <person name="Skrede I."/>
            <person name="Drula E."/>
            <person name="Henrissat B."/>
            <person name="Morin E."/>
            <person name="Kohler A."/>
            <person name="Barry K."/>
            <person name="LaButti K."/>
            <person name="Morin E."/>
            <person name="Salamov A."/>
            <person name="Lipzen A."/>
            <person name="Mereny Z."/>
            <person name="Hegedus B."/>
            <person name="Baldrian P."/>
            <person name="Stursova M."/>
            <person name="Weitz H."/>
            <person name="Taylor A."/>
            <person name="Grigoriev I.V."/>
            <person name="Nagy L.G."/>
            <person name="Martin F."/>
            <person name="Kauserud H."/>
        </authorList>
    </citation>
    <scope>NUCLEOTIDE SEQUENCE</scope>
    <source>
        <strain evidence="2">9144</strain>
    </source>
</reference>
<evidence type="ECO:0000313" key="3">
    <source>
        <dbReference type="Proteomes" id="UP001219525"/>
    </source>
</evidence>
<name>A0AAD6YNU3_9AGAR</name>
<sequence>MYLAPYQQYRPFRRPQFDGSYAIIVVPRRPAALVVRCIVPLVVHNTHSSPSTPSHTFLEPWVWLSPLAQSHTHLAYHFGAHREGFQSVRQARILHPRLSILLLTPTLFPSLRCIRCRHHHRPLHVCPPPHPATTSFRHHLRPHHRLSSLRPRCPHAAILLLPFSTHSIPATYRNIFSDLAFLFSRSYVASDAEQKYHATRFLALDDQELWESLPEFADHAVSFGEFTAAVFRLYPEADPDRRYSFTDLDTLVMEFSRTESPSRTAFLEFYRRFLVVSSFLISKGRLAAFEQSRALVHAIPPNIWRSVHARLCICCPDVQLDDTYPLESIRDAIDFILISSSTRPTSMSPSFPSAPVSLPIPVPAPCDPSLAALAEAVEKLAHLVLSSQLSTATSRLDSPPVPPHPTSRSSLSSLRPMLCSYCSNPAHFIARCPLVTKDIAAGLCKRNSEGKLVLPNGLFVPHRVVGPNLRTRIVSWHSVNVPVLSASVSSSPFDSRSQAVVAAPSLQSAVSCQPAPVSTAHHAPVPQSSDAVPPRAASSASIPIPVHVPTRPDPALNLSEHDRIAVLESQIAALRARRRDFRTAATPTPETRTTAVFLSQVVTLSPDPFQPPAPCSIDQQHFLDPPHHQPSPATSKIKPYAPSAPPRPTPHPPYRVSDSQATSTPPLAQSCDRNSCPGQSTIASAPTPSDSRSYAPAACPIVLSPASLRSIDPSPAHAPPVAASRVPDSPEQAPCTEPPVSAPMKMYEFPAPVQLSQHRPVLVQSHLPPPHSLSASYTELQSLRPAPLPSQLVPEDLAADFKFPADSVPTLRRSRSIPCRRSTPVHVVALA</sequence>
<evidence type="ECO:0000313" key="2">
    <source>
        <dbReference type="EMBL" id="KAJ7224629.1"/>
    </source>
</evidence>
<protein>
    <submittedName>
        <fullName evidence="2">Uncharacterized protein</fullName>
    </submittedName>
</protein>
<proteinExistence type="predicted"/>
<dbReference type="AlphaFoldDB" id="A0AAD6YNU3"/>
<feature type="region of interest" description="Disordered" evidence="1">
    <location>
        <begin position="609"/>
        <end position="694"/>
    </location>
</feature>
<organism evidence="2 3">
    <name type="scientific">Mycena pura</name>
    <dbReference type="NCBI Taxonomy" id="153505"/>
    <lineage>
        <taxon>Eukaryota</taxon>
        <taxon>Fungi</taxon>
        <taxon>Dikarya</taxon>
        <taxon>Basidiomycota</taxon>
        <taxon>Agaricomycotina</taxon>
        <taxon>Agaricomycetes</taxon>
        <taxon>Agaricomycetidae</taxon>
        <taxon>Agaricales</taxon>
        <taxon>Marasmiineae</taxon>
        <taxon>Mycenaceae</taxon>
        <taxon>Mycena</taxon>
    </lineage>
</organism>
<feature type="compositionally biased region" description="Polar residues" evidence="1">
    <location>
        <begin position="657"/>
        <end position="692"/>
    </location>
</feature>
<dbReference type="Proteomes" id="UP001219525">
    <property type="component" value="Unassembled WGS sequence"/>
</dbReference>
<gene>
    <name evidence="2" type="ORF">GGX14DRAFT_557486</name>
</gene>